<feature type="domain" description="AAA+ ATPase" evidence="1">
    <location>
        <begin position="49"/>
        <end position="229"/>
    </location>
</feature>
<proteinExistence type="predicted"/>
<dbReference type="AlphaFoldDB" id="A0A6J6GB33"/>
<dbReference type="EMBL" id="CAEZTS010000242">
    <property type="protein sequence ID" value="CAB4596374.1"/>
    <property type="molecule type" value="Genomic_DNA"/>
</dbReference>
<name>A0A6J6GB33_9ZZZZ</name>
<accession>A0A6J6GB33</accession>
<dbReference type="Pfam" id="PF07728">
    <property type="entry name" value="AAA_5"/>
    <property type="match status" value="1"/>
</dbReference>
<dbReference type="PANTHER" id="PTHR42759">
    <property type="entry name" value="MOXR FAMILY PROTEIN"/>
    <property type="match status" value="1"/>
</dbReference>
<protein>
    <submittedName>
        <fullName evidence="2">Unannotated protein</fullName>
    </submittedName>
</protein>
<dbReference type="SMART" id="SM00382">
    <property type="entry name" value="AAA"/>
    <property type="match status" value="1"/>
</dbReference>
<dbReference type="GO" id="GO:0005524">
    <property type="term" value="F:ATP binding"/>
    <property type="evidence" value="ECO:0007669"/>
    <property type="project" value="InterPro"/>
</dbReference>
<dbReference type="CDD" id="cd00009">
    <property type="entry name" value="AAA"/>
    <property type="match status" value="1"/>
</dbReference>
<dbReference type="Gene3D" id="3.40.50.300">
    <property type="entry name" value="P-loop containing nucleotide triphosphate hydrolases"/>
    <property type="match status" value="1"/>
</dbReference>
<dbReference type="SUPFAM" id="SSF52540">
    <property type="entry name" value="P-loop containing nucleoside triphosphate hydrolases"/>
    <property type="match status" value="1"/>
</dbReference>
<sequence length="318" mass="34672">MSSVSHDQGSTNTAPAGLDSVEAVDAALGRLGYLADRGLATSVFLALTLQRPLLLEGEAGVGKTELAKVLARLTGGELIRLQCYEGIDATQAVYDWDYSRQLLHLRAAEASGEAAGLGADALENQLYQERFLLRRAVLRALSPADNPPVLLIDEIDRADDEFEAYLLEVLSDFQVTIPELGTFSAPRPPVVILTSNRTRDVHDALKRRCLYHWVEHPSFEREVAIVTLRVPSVATDLARQVAAATEALRAMQLYKPPGVAETIDWATALGRLGVTTLDEDSVRSTLGTVLKYREDQERVEAADMAEIVKAAVRRALVA</sequence>
<dbReference type="PANTHER" id="PTHR42759:SF1">
    <property type="entry name" value="MAGNESIUM-CHELATASE SUBUNIT CHLD"/>
    <property type="match status" value="1"/>
</dbReference>
<dbReference type="InterPro" id="IPR011704">
    <property type="entry name" value="ATPase_dyneun-rel_AAA"/>
</dbReference>
<evidence type="ECO:0000313" key="2">
    <source>
        <dbReference type="EMBL" id="CAB4596374.1"/>
    </source>
</evidence>
<dbReference type="InterPro" id="IPR027417">
    <property type="entry name" value="P-loop_NTPase"/>
</dbReference>
<reference evidence="2" key="1">
    <citation type="submission" date="2020-05" db="EMBL/GenBank/DDBJ databases">
        <authorList>
            <person name="Chiriac C."/>
            <person name="Salcher M."/>
            <person name="Ghai R."/>
            <person name="Kavagutti S V."/>
        </authorList>
    </citation>
    <scope>NUCLEOTIDE SEQUENCE</scope>
</reference>
<dbReference type="InterPro" id="IPR003593">
    <property type="entry name" value="AAA+_ATPase"/>
</dbReference>
<dbReference type="GO" id="GO:0016887">
    <property type="term" value="F:ATP hydrolysis activity"/>
    <property type="evidence" value="ECO:0007669"/>
    <property type="project" value="InterPro"/>
</dbReference>
<evidence type="ECO:0000259" key="1">
    <source>
        <dbReference type="SMART" id="SM00382"/>
    </source>
</evidence>
<dbReference type="InterPro" id="IPR050764">
    <property type="entry name" value="CbbQ/NirQ/NorQ/GpvN"/>
</dbReference>
<organism evidence="2">
    <name type="scientific">freshwater metagenome</name>
    <dbReference type="NCBI Taxonomy" id="449393"/>
    <lineage>
        <taxon>unclassified sequences</taxon>
        <taxon>metagenomes</taxon>
        <taxon>ecological metagenomes</taxon>
    </lineage>
</organism>
<gene>
    <name evidence="2" type="ORF">UFOPK1722_01926</name>
</gene>